<evidence type="ECO:0000256" key="2">
    <source>
        <dbReference type="SAM" id="Phobius"/>
    </source>
</evidence>
<feature type="signal peptide" evidence="3">
    <location>
        <begin position="1"/>
        <end position="21"/>
    </location>
</feature>
<feature type="compositionally biased region" description="Polar residues" evidence="1">
    <location>
        <begin position="97"/>
        <end position="112"/>
    </location>
</feature>
<keyword evidence="5" id="KW-1185">Reference proteome</keyword>
<feature type="compositionally biased region" description="Low complexity" evidence="1">
    <location>
        <begin position="82"/>
        <end position="96"/>
    </location>
</feature>
<dbReference type="Proteomes" id="UP000789572">
    <property type="component" value="Unassembled WGS sequence"/>
</dbReference>
<keyword evidence="2" id="KW-1133">Transmembrane helix</keyword>
<dbReference type="AlphaFoldDB" id="A0A9N9CUM1"/>
<feature type="compositionally biased region" description="Basic and acidic residues" evidence="1">
    <location>
        <begin position="157"/>
        <end position="166"/>
    </location>
</feature>
<dbReference type="OrthoDB" id="3261505at2759"/>
<keyword evidence="3" id="KW-0732">Signal</keyword>
<comment type="caution">
    <text evidence="4">The sequence shown here is derived from an EMBL/GenBank/DDBJ whole genome shotgun (WGS) entry which is preliminary data.</text>
</comment>
<feature type="region of interest" description="Disordered" evidence="1">
    <location>
        <begin position="82"/>
        <end position="112"/>
    </location>
</feature>
<accession>A0A9N9CUM1</accession>
<gene>
    <name evidence="4" type="ORF">POCULU_LOCUS8199</name>
</gene>
<feature type="region of interest" description="Disordered" evidence="1">
    <location>
        <begin position="157"/>
        <end position="176"/>
    </location>
</feature>
<feature type="chain" id="PRO_5040249466" evidence="3">
    <location>
        <begin position="22"/>
        <end position="176"/>
    </location>
</feature>
<feature type="compositionally biased region" description="Low complexity" evidence="1">
    <location>
        <begin position="39"/>
        <end position="56"/>
    </location>
</feature>
<sequence>MASRRLKRLALIIALLLIVHATVITPAIAADLPVPSAQTTSNPGPTTSNTPAPTSTKGPPKTQVITSVSSNADGGVVTLTLTTTTDPVSTDDPTATGGANPNNSNAKGQEGGSNTNVVTAAIVVGTVVVAAAFGIWIFRKWKLSPSRGFKEKIQPVDFSPRSHESDTMFLRELNEP</sequence>
<proteinExistence type="predicted"/>
<dbReference type="EMBL" id="CAJVPJ010002228">
    <property type="protein sequence ID" value="CAG8616268.1"/>
    <property type="molecule type" value="Genomic_DNA"/>
</dbReference>
<evidence type="ECO:0000313" key="5">
    <source>
        <dbReference type="Proteomes" id="UP000789572"/>
    </source>
</evidence>
<evidence type="ECO:0000256" key="3">
    <source>
        <dbReference type="SAM" id="SignalP"/>
    </source>
</evidence>
<keyword evidence="2" id="KW-0472">Membrane</keyword>
<feature type="transmembrane region" description="Helical" evidence="2">
    <location>
        <begin position="117"/>
        <end position="138"/>
    </location>
</feature>
<organism evidence="4 5">
    <name type="scientific">Paraglomus occultum</name>
    <dbReference type="NCBI Taxonomy" id="144539"/>
    <lineage>
        <taxon>Eukaryota</taxon>
        <taxon>Fungi</taxon>
        <taxon>Fungi incertae sedis</taxon>
        <taxon>Mucoromycota</taxon>
        <taxon>Glomeromycotina</taxon>
        <taxon>Glomeromycetes</taxon>
        <taxon>Paraglomerales</taxon>
        <taxon>Paraglomeraceae</taxon>
        <taxon>Paraglomus</taxon>
    </lineage>
</organism>
<protein>
    <submittedName>
        <fullName evidence="4">3255_t:CDS:1</fullName>
    </submittedName>
</protein>
<evidence type="ECO:0000256" key="1">
    <source>
        <dbReference type="SAM" id="MobiDB-lite"/>
    </source>
</evidence>
<name>A0A9N9CUM1_9GLOM</name>
<evidence type="ECO:0000313" key="4">
    <source>
        <dbReference type="EMBL" id="CAG8616268.1"/>
    </source>
</evidence>
<feature type="region of interest" description="Disordered" evidence="1">
    <location>
        <begin position="35"/>
        <end position="62"/>
    </location>
</feature>
<keyword evidence="2" id="KW-0812">Transmembrane</keyword>
<reference evidence="4" key="1">
    <citation type="submission" date="2021-06" db="EMBL/GenBank/DDBJ databases">
        <authorList>
            <person name="Kallberg Y."/>
            <person name="Tangrot J."/>
            <person name="Rosling A."/>
        </authorList>
    </citation>
    <scope>NUCLEOTIDE SEQUENCE</scope>
    <source>
        <strain evidence="4">IA702</strain>
    </source>
</reference>